<sequence>MNNPFRNRMQGATNTDAAPNSTDTTTSFSPIPGAGSQTTPNHIRVPPPELGRPAHENVAVSSFSEPAVDNLISEELPPAYTPAPDVYHGETTLELGPRRPFQQPPRDPYFTPNPTGWQPQQLAGIPPPQHPSQSARDNYNALHSRPQPVSDFARDFYAAGGRTPGELDAGASSSRQSGSGSGGDVPDDGRPTTVPTPGHPLMRHGRVLVYPAGYTCSKCQNTGYRYNDPSMPCSKCWDRYARPYSGALAAAPWQGGADTSGTLQRPLPRFTPPQLAAAKHRPTQSLSQEPPGRAASLSRAQIGYGRVMPIAGGGIAMSPYLDPLVAPTPSNVRVIGTAPPGATVVRPGDPRIGGRLCWRCGGSGVTTFLVFDEMPCSVCNGVGRTFV</sequence>
<proteinExistence type="predicted"/>
<reference evidence="2 3" key="1">
    <citation type="journal article" date="2012" name="Science">
        <title>The Paleozoic origin of enzymatic lignin decomposition reconstructed from 31 fungal genomes.</title>
        <authorList>
            <person name="Floudas D."/>
            <person name="Binder M."/>
            <person name="Riley R."/>
            <person name="Barry K."/>
            <person name="Blanchette R.A."/>
            <person name="Henrissat B."/>
            <person name="Martinez A.T."/>
            <person name="Otillar R."/>
            <person name="Spatafora J.W."/>
            <person name="Yadav J.S."/>
            <person name="Aerts A."/>
            <person name="Benoit I."/>
            <person name="Boyd A."/>
            <person name="Carlson A."/>
            <person name="Copeland A."/>
            <person name="Coutinho P.M."/>
            <person name="de Vries R.P."/>
            <person name="Ferreira P."/>
            <person name="Findley K."/>
            <person name="Foster B."/>
            <person name="Gaskell J."/>
            <person name="Glotzer D."/>
            <person name="Gorecki P."/>
            <person name="Heitman J."/>
            <person name="Hesse C."/>
            <person name="Hori C."/>
            <person name="Igarashi K."/>
            <person name="Jurgens J.A."/>
            <person name="Kallen N."/>
            <person name="Kersten P."/>
            <person name="Kohler A."/>
            <person name="Kuees U."/>
            <person name="Kumar T.K.A."/>
            <person name="Kuo A."/>
            <person name="LaButti K."/>
            <person name="Larrondo L.F."/>
            <person name="Lindquist E."/>
            <person name="Ling A."/>
            <person name="Lombard V."/>
            <person name="Lucas S."/>
            <person name="Lundell T."/>
            <person name="Martin R."/>
            <person name="McLaughlin D.J."/>
            <person name="Morgenstern I."/>
            <person name="Morin E."/>
            <person name="Murat C."/>
            <person name="Nagy L.G."/>
            <person name="Nolan M."/>
            <person name="Ohm R.A."/>
            <person name="Patyshakuliyeva A."/>
            <person name="Rokas A."/>
            <person name="Ruiz-Duenas F.J."/>
            <person name="Sabat G."/>
            <person name="Salamov A."/>
            <person name="Samejima M."/>
            <person name="Schmutz J."/>
            <person name="Slot J.C."/>
            <person name="St John F."/>
            <person name="Stenlid J."/>
            <person name="Sun H."/>
            <person name="Sun S."/>
            <person name="Syed K."/>
            <person name="Tsang A."/>
            <person name="Wiebenga A."/>
            <person name="Young D."/>
            <person name="Pisabarro A."/>
            <person name="Eastwood D.C."/>
            <person name="Martin F."/>
            <person name="Cullen D."/>
            <person name="Grigoriev I.V."/>
            <person name="Hibbett D.S."/>
        </authorList>
    </citation>
    <scope>NUCLEOTIDE SEQUENCE [LARGE SCALE GENOMIC DNA]</scope>
    <source>
        <strain evidence="2 3">MD-104</strain>
    </source>
</reference>
<organism evidence="2 3">
    <name type="scientific">Wolfiporia cocos (strain MD-104)</name>
    <name type="common">Brown rot fungus</name>
    <dbReference type="NCBI Taxonomy" id="742152"/>
    <lineage>
        <taxon>Eukaryota</taxon>
        <taxon>Fungi</taxon>
        <taxon>Dikarya</taxon>
        <taxon>Basidiomycota</taxon>
        <taxon>Agaricomycotina</taxon>
        <taxon>Agaricomycetes</taxon>
        <taxon>Polyporales</taxon>
        <taxon>Phaeolaceae</taxon>
        <taxon>Wolfiporia</taxon>
    </lineage>
</organism>
<gene>
    <name evidence="2" type="ORF">WOLCODRAFT_165249</name>
</gene>
<evidence type="ECO:0000313" key="2">
    <source>
        <dbReference type="EMBL" id="PCH44579.1"/>
    </source>
</evidence>
<dbReference type="InterPro" id="IPR038910">
    <property type="entry name" value="Hua1-like"/>
</dbReference>
<dbReference type="Proteomes" id="UP000218811">
    <property type="component" value="Unassembled WGS sequence"/>
</dbReference>
<feature type="compositionally biased region" description="Polar residues" evidence="1">
    <location>
        <begin position="112"/>
        <end position="121"/>
    </location>
</feature>
<feature type="region of interest" description="Disordered" evidence="1">
    <location>
        <begin position="76"/>
        <end position="203"/>
    </location>
</feature>
<dbReference type="OrthoDB" id="2405700at2759"/>
<evidence type="ECO:0000313" key="3">
    <source>
        <dbReference type="Proteomes" id="UP000218811"/>
    </source>
</evidence>
<name>A0A2H3K093_WOLCO</name>
<feature type="region of interest" description="Disordered" evidence="1">
    <location>
        <begin position="275"/>
        <end position="295"/>
    </location>
</feature>
<dbReference type="GO" id="GO:0005737">
    <property type="term" value="C:cytoplasm"/>
    <property type="evidence" value="ECO:0007669"/>
    <property type="project" value="TreeGrafter"/>
</dbReference>
<dbReference type="EMBL" id="KB468157">
    <property type="protein sequence ID" value="PCH44579.1"/>
    <property type="molecule type" value="Genomic_DNA"/>
</dbReference>
<protein>
    <submittedName>
        <fullName evidence="2">Uncharacterized protein</fullName>
    </submittedName>
</protein>
<feature type="compositionally biased region" description="Polar residues" evidence="1">
    <location>
        <begin position="1"/>
        <end position="41"/>
    </location>
</feature>
<keyword evidence="3" id="KW-1185">Reference proteome</keyword>
<dbReference type="PANTHER" id="PTHR28031:SF1">
    <property type="entry name" value="PROLINE-RICH PROTEIN HUA1"/>
    <property type="match status" value="1"/>
</dbReference>
<dbReference type="STRING" id="742152.A0A2H3K093"/>
<accession>A0A2H3K093</accession>
<feature type="region of interest" description="Disordered" evidence="1">
    <location>
        <begin position="1"/>
        <end position="57"/>
    </location>
</feature>
<dbReference type="OMA" id="GMVHFLF"/>
<dbReference type="PANTHER" id="PTHR28031">
    <property type="entry name" value="PROLINE-RICH PROTEIN HUA1"/>
    <property type="match status" value="1"/>
</dbReference>
<evidence type="ECO:0000256" key="1">
    <source>
        <dbReference type="SAM" id="MobiDB-lite"/>
    </source>
</evidence>
<dbReference type="AlphaFoldDB" id="A0A2H3K093"/>